<dbReference type="RefSeq" id="XP_007802634.1">
    <property type="nucleotide sequence ID" value="XM_007804443.1"/>
</dbReference>
<dbReference type="PANTHER" id="PTHR33112:SF10">
    <property type="entry name" value="TOL"/>
    <property type="match status" value="1"/>
</dbReference>
<dbReference type="OrthoDB" id="5125733at2759"/>
<evidence type="ECO:0000313" key="3">
    <source>
        <dbReference type="Proteomes" id="UP000019373"/>
    </source>
</evidence>
<dbReference type="OMA" id="QIFWECF"/>
<dbReference type="Proteomes" id="UP000019373">
    <property type="component" value="Unassembled WGS sequence"/>
</dbReference>
<name>U1G358_ENDPU</name>
<dbReference type="PANTHER" id="PTHR33112">
    <property type="entry name" value="DOMAIN PROTEIN, PUTATIVE-RELATED"/>
    <property type="match status" value="1"/>
</dbReference>
<dbReference type="EMBL" id="KE721194">
    <property type="protein sequence ID" value="ERF71712.1"/>
    <property type="molecule type" value="Genomic_DNA"/>
</dbReference>
<organism evidence="2 3">
    <name type="scientific">Endocarpon pusillum (strain Z07020 / HMAS-L-300199)</name>
    <name type="common">Lichen-forming fungus</name>
    <dbReference type="NCBI Taxonomy" id="1263415"/>
    <lineage>
        <taxon>Eukaryota</taxon>
        <taxon>Fungi</taxon>
        <taxon>Dikarya</taxon>
        <taxon>Ascomycota</taxon>
        <taxon>Pezizomycotina</taxon>
        <taxon>Eurotiomycetes</taxon>
        <taxon>Chaetothyriomycetidae</taxon>
        <taxon>Verrucariales</taxon>
        <taxon>Verrucariaceae</taxon>
        <taxon>Endocarpon</taxon>
    </lineage>
</organism>
<keyword evidence="3" id="KW-1185">Reference proteome</keyword>
<dbReference type="InterPro" id="IPR010730">
    <property type="entry name" value="HET"/>
</dbReference>
<dbReference type="Pfam" id="PF06985">
    <property type="entry name" value="HET"/>
    <property type="match status" value="1"/>
</dbReference>
<reference evidence="3" key="1">
    <citation type="journal article" date="2014" name="BMC Genomics">
        <title>Genome characteristics reveal the impact of lichenization on lichen-forming fungus Endocarpon pusillum Hedwig (Verrucariales, Ascomycota).</title>
        <authorList>
            <person name="Wang Y.-Y."/>
            <person name="Liu B."/>
            <person name="Zhang X.-Y."/>
            <person name="Zhou Q.-M."/>
            <person name="Zhang T."/>
            <person name="Li H."/>
            <person name="Yu Y.-F."/>
            <person name="Zhang X.-L."/>
            <person name="Hao X.-Y."/>
            <person name="Wang M."/>
            <person name="Wang L."/>
            <person name="Wei J.-C."/>
        </authorList>
    </citation>
    <scope>NUCLEOTIDE SEQUENCE [LARGE SCALE GENOMIC DNA]</scope>
    <source>
        <strain evidence="3">Z07020 / HMAS-L-300199</strain>
    </source>
</reference>
<dbReference type="eggNOG" id="ENOG502SIXF">
    <property type="taxonomic scope" value="Eukaryota"/>
</dbReference>
<protein>
    <recommendedName>
        <fullName evidence="1">Heterokaryon incompatibility domain-containing protein</fullName>
    </recommendedName>
</protein>
<accession>U1G358</accession>
<dbReference type="HOGENOM" id="CLU_002639_5_3_1"/>
<dbReference type="AlphaFoldDB" id="U1G358"/>
<sequence>MSCRACHSRCNRLVKRPKWYPTRLLDIGVSGDSTWALRTCSKEPPSSPNYMTLSYRWGSVPCLKLLRSNIEELSTGKPIRDLPLTFRDSIAVARRFSIRYLWIDRLCILQDSQEDWLKESSAMRDVYANSSCNIAAAVSSDPHGGLFRFRYPADIQPGVVQLKFSNLSQENFFIFDELYWDRQVSDTVLHSRGWVFQECLLAPRVLHFTEKQIFWECFNDRKCEGFPSELRFGRRLKDFEPLFGATAPRNVQDRLLSEFAYDLWIDFINAYSKCALTRSTDRLVALSGLAKLYQEATGDEYVAGMWRSRLPWFLAWYVRKPIPKSSSEYCAPSWSWASVGGPVLMPRITPSAIPLIDVFDVQITPSTGDHTGQLSGGFVVVKGCIVHSAYPGVLGPRWMKIGDDHMRLYVKEDTRNSNSEQSTQIYFLALICGPKSPDTSSILTGLVLQPLARSSDEYTRIGLFTVLDPAELKYFGVRLRGRKVMLTPEREDLLSVIKIF</sequence>
<dbReference type="GeneID" id="19240532"/>
<gene>
    <name evidence="2" type="ORF">EPUS_05584</name>
</gene>
<feature type="domain" description="Heterokaryon incompatibility" evidence="1">
    <location>
        <begin position="50"/>
        <end position="198"/>
    </location>
</feature>
<evidence type="ECO:0000313" key="2">
    <source>
        <dbReference type="EMBL" id="ERF71712.1"/>
    </source>
</evidence>
<proteinExistence type="predicted"/>
<evidence type="ECO:0000259" key="1">
    <source>
        <dbReference type="Pfam" id="PF06985"/>
    </source>
</evidence>